<accession>A0ABD0U0S9</accession>
<dbReference type="EMBL" id="JANQDX010000018">
    <property type="protein sequence ID" value="KAL0905440.1"/>
    <property type="molecule type" value="Genomic_DNA"/>
</dbReference>
<protein>
    <submittedName>
        <fullName evidence="1">Uncharacterized protein</fullName>
    </submittedName>
</protein>
<name>A0ABD0U0S9_DENTH</name>
<dbReference type="Proteomes" id="UP001552299">
    <property type="component" value="Unassembled WGS sequence"/>
</dbReference>
<keyword evidence="2" id="KW-1185">Reference proteome</keyword>
<reference evidence="1 2" key="1">
    <citation type="journal article" date="2024" name="Plant Biotechnol. J.">
        <title>Dendrobium thyrsiflorum genome and its molecular insights into genes involved in important horticultural traits.</title>
        <authorList>
            <person name="Chen B."/>
            <person name="Wang J.Y."/>
            <person name="Zheng P.J."/>
            <person name="Li K.L."/>
            <person name="Liang Y.M."/>
            <person name="Chen X.F."/>
            <person name="Zhang C."/>
            <person name="Zhao X."/>
            <person name="He X."/>
            <person name="Zhang G.Q."/>
            <person name="Liu Z.J."/>
            <person name="Xu Q."/>
        </authorList>
    </citation>
    <scope>NUCLEOTIDE SEQUENCE [LARGE SCALE GENOMIC DNA]</scope>
    <source>
        <strain evidence="1">GZMU011</strain>
    </source>
</reference>
<comment type="caution">
    <text evidence="1">The sequence shown here is derived from an EMBL/GenBank/DDBJ whole genome shotgun (WGS) entry which is preliminary data.</text>
</comment>
<sequence length="212" mass="23460">MRLDHTSGLTIFQRDLQNGFIGGTSGLSLGQMQKISISRVCGGRTDILHSPFFDVQFSEEDVTVEDYIDRVLCQLTLAIEEHLPTGHWMIVNHPINPPSPTTSTKNRALKNLFRANYNVMSDRSITDTSNHLTHDKIAFILGVQKQKTRLLMERSSFGVPCHTRPSRTQNSCGGSGQALFLAPHAKTLLATPNWAWLVQETCQCGEAAPKGA</sequence>
<evidence type="ECO:0000313" key="2">
    <source>
        <dbReference type="Proteomes" id="UP001552299"/>
    </source>
</evidence>
<gene>
    <name evidence="1" type="ORF">M5K25_023860</name>
</gene>
<organism evidence="1 2">
    <name type="scientific">Dendrobium thyrsiflorum</name>
    <name type="common">Pinecone-like raceme dendrobium</name>
    <name type="synonym">Orchid</name>
    <dbReference type="NCBI Taxonomy" id="117978"/>
    <lineage>
        <taxon>Eukaryota</taxon>
        <taxon>Viridiplantae</taxon>
        <taxon>Streptophyta</taxon>
        <taxon>Embryophyta</taxon>
        <taxon>Tracheophyta</taxon>
        <taxon>Spermatophyta</taxon>
        <taxon>Magnoliopsida</taxon>
        <taxon>Liliopsida</taxon>
        <taxon>Asparagales</taxon>
        <taxon>Orchidaceae</taxon>
        <taxon>Epidendroideae</taxon>
        <taxon>Malaxideae</taxon>
        <taxon>Dendrobiinae</taxon>
        <taxon>Dendrobium</taxon>
    </lineage>
</organism>
<dbReference type="AlphaFoldDB" id="A0ABD0U0S9"/>
<evidence type="ECO:0000313" key="1">
    <source>
        <dbReference type="EMBL" id="KAL0905440.1"/>
    </source>
</evidence>
<proteinExistence type="predicted"/>